<dbReference type="RefSeq" id="WP_226182715.1">
    <property type="nucleotide sequence ID" value="NZ_JAJADQ010000002.1"/>
</dbReference>
<dbReference type="EMBL" id="JAJADQ010000002">
    <property type="protein sequence ID" value="MCB2376608.1"/>
    <property type="molecule type" value="Genomic_DNA"/>
</dbReference>
<dbReference type="Proteomes" id="UP001165297">
    <property type="component" value="Unassembled WGS sequence"/>
</dbReference>
<evidence type="ECO:0000256" key="4">
    <source>
        <dbReference type="ARBA" id="ARBA00022597"/>
    </source>
</evidence>
<evidence type="ECO:0000256" key="7">
    <source>
        <dbReference type="ARBA" id="ARBA00022989"/>
    </source>
</evidence>
<evidence type="ECO:0000256" key="2">
    <source>
        <dbReference type="ARBA" id="ARBA00022475"/>
    </source>
</evidence>
<evidence type="ECO:0000256" key="1">
    <source>
        <dbReference type="ARBA" id="ARBA00022448"/>
    </source>
</evidence>
<sequence>MAVIWGVILHALGGFASGSFYLPYKKVKGWSWESYWLVGGIVSWVFAPLLMGSLTVKNLLGVLAQADNSTLAWTYLWGVLWGFGGLTFGLAMRYLGLSLGMAVTLGLCAVFGTVVPPLWLGTFPALIQSASGQVIMMGLVVCVMGILICGLAGIMKEKHLTADQKKEGVAEFDLRKGIGVAIFSGVMSACMSFGLTAGQPIAELAQQNGTDPLYVNNAILVVVLLGGLTTNAVWCIYLNFKNKTYTDYLNPTYPALRNVVFCAMAGFTWYLQFFFYGMGDSQMGDYRFSGWTLHMAFIIAFSSFWGLYLHEWRGANRLTMRTVSLGILAVVLSTVIVGYGNYLGSEAPAPVEVQAQAPETSAVSVAATAAEASSPVAQGARQN</sequence>
<feature type="transmembrane region" description="Helical" evidence="9">
    <location>
        <begin position="35"/>
        <end position="54"/>
    </location>
</feature>
<keyword evidence="5 9" id="KW-0812">Transmembrane</keyword>
<comment type="caution">
    <text evidence="10">The sequence shown here is derived from an EMBL/GenBank/DDBJ whole genome shotgun (WGS) entry which is preliminary data.</text>
</comment>
<name>A0ABS8A897_9BACT</name>
<feature type="transmembrane region" description="Helical" evidence="9">
    <location>
        <begin position="291"/>
        <end position="310"/>
    </location>
</feature>
<accession>A0ABS8A897</accession>
<feature type="transmembrane region" description="Helical" evidence="9">
    <location>
        <begin position="259"/>
        <end position="279"/>
    </location>
</feature>
<keyword evidence="11" id="KW-1185">Reference proteome</keyword>
<keyword evidence="8 9" id="KW-0472">Membrane</keyword>
<evidence type="ECO:0000313" key="10">
    <source>
        <dbReference type="EMBL" id="MCB2376608.1"/>
    </source>
</evidence>
<keyword evidence="1" id="KW-0813">Transport</keyword>
<feature type="transmembrane region" description="Helical" evidence="9">
    <location>
        <begin position="99"/>
        <end position="120"/>
    </location>
</feature>
<reference evidence="10" key="1">
    <citation type="submission" date="2021-10" db="EMBL/GenBank/DDBJ databases">
        <authorList>
            <person name="Dean J.D."/>
            <person name="Kim M.K."/>
            <person name="Newey C.N."/>
            <person name="Stoker T.S."/>
            <person name="Thompson D.W."/>
            <person name="Grose J.H."/>
        </authorList>
    </citation>
    <scope>NUCLEOTIDE SEQUENCE</scope>
    <source>
        <strain evidence="10">BT635</strain>
    </source>
</reference>
<feature type="transmembrane region" description="Helical" evidence="9">
    <location>
        <begin position="132"/>
        <end position="155"/>
    </location>
</feature>
<dbReference type="InterPro" id="IPR004673">
    <property type="entry name" value="L-rhamnose-proton_sym_RhaT"/>
</dbReference>
<evidence type="ECO:0000256" key="5">
    <source>
        <dbReference type="ARBA" id="ARBA00022692"/>
    </source>
</evidence>
<evidence type="ECO:0000313" key="11">
    <source>
        <dbReference type="Proteomes" id="UP001165297"/>
    </source>
</evidence>
<evidence type="ECO:0000256" key="8">
    <source>
        <dbReference type="ARBA" id="ARBA00023136"/>
    </source>
</evidence>
<gene>
    <name evidence="10" type="primary">rhaT</name>
    <name evidence="10" type="ORF">LGH70_03385</name>
</gene>
<feature type="transmembrane region" description="Helical" evidence="9">
    <location>
        <begin position="74"/>
        <end position="92"/>
    </location>
</feature>
<evidence type="ECO:0000256" key="3">
    <source>
        <dbReference type="ARBA" id="ARBA00022519"/>
    </source>
</evidence>
<feature type="transmembrane region" description="Helical" evidence="9">
    <location>
        <begin position="322"/>
        <end position="342"/>
    </location>
</feature>
<organism evidence="10 11">
    <name type="scientific">Hymenobacter nitidus</name>
    <dbReference type="NCBI Taxonomy" id="2880929"/>
    <lineage>
        <taxon>Bacteria</taxon>
        <taxon>Pseudomonadati</taxon>
        <taxon>Bacteroidota</taxon>
        <taxon>Cytophagia</taxon>
        <taxon>Cytophagales</taxon>
        <taxon>Hymenobacteraceae</taxon>
        <taxon>Hymenobacter</taxon>
    </lineage>
</organism>
<protein>
    <submittedName>
        <fullName evidence="10">L-rhamnose/proton symporter RhaT</fullName>
    </submittedName>
</protein>
<keyword evidence="7 9" id="KW-1133">Transmembrane helix</keyword>
<feature type="transmembrane region" description="Helical" evidence="9">
    <location>
        <begin position="218"/>
        <end position="238"/>
    </location>
</feature>
<dbReference type="NCBIfam" id="NF010024">
    <property type="entry name" value="PRK13499.1-4"/>
    <property type="match status" value="1"/>
</dbReference>
<evidence type="ECO:0000256" key="6">
    <source>
        <dbReference type="ARBA" id="ARBA00022847"/>
    </source>
</evidence>
<feature type="transmembrane region" description="Helical" evidence="9">
    <location>
        <begin position="176"/>
        <end position="198"/>
    </location>
</feature>
<dbReference type="Pfam" id="PF06379">
    <property type="entry name" value="RhaT"/>
    <property type="match status" value="1"/>
</dbReference>
<keyword evidence="3" id="KW-0997">Cell inner membrane</keyword>
<feature type="transmembrane region" description="Helical" evidence="9">
    <location>
        <begin position="6"/>
        <end position="23"/>
    </location>
</feature>
<proteinExistence type="predicted"/>
<keyword evidence="6" id="KW-0769">Symport</keyword>
<keyword evidence="2" id="KW-1003">Cell membrane</keyword>
<evidence type="ECO:0000256" key="9">
    <source>
        <dbReference type="SAM" id="Phobius"/>
    </source>
</evidence>
<keyword evidence="4" id="KW-0762">Sugar transport</keyword>